<feature type="chain" id="PRO_5003177604" evidence="1">
    <location>
        <begin position="19"/>
        <end position="439"/>
    </location>
</feature>
<evidence type="ECO:0000256" key="1">
    <source>
        <dbReference type="SAM" id="SignalP"/>
    </source>
</evidence>
<dbReference type="EMBL" id="DS268707">
    <property type="protein sequence ID" value="EFO99061.1"/>
    <property type="molecule type" value="Genomic_DNA"/>
</dbReference>
<feature type="signal peptide" evidence="1">
    <location>
        <begin position="1"/>
        <end position="18"/>
    </location>
</feature>
<name>E3NIM2_CAERE</name>
<dbReference type="eggNOG" id="ENOG502TK86">
    <property type="taxonomic scope" value="Eukaryota"/>
</dbReference>
<keyword evidence="1" id="KW-0732">Signal</keyword>
<proteinExistence type="predicted"/>
<keyword evidence="3" id="KW-1185">Reference proteome</keyword>
<reference evidence="2" key="1">
    <citation type="submission" date="2007-07" db="EMBL/GenBank/DDBJ databases">
        <title>PCAP assembly of the Caenorhabditis remanei genome.</title>
        <authorList>
            <consortium name="The Caenorhabditis remanei Sequencing Consortium"/>
            <person name="Wilson R.K."/>
        </authorList>
    </citation>
    <scope>NUCLEOTIDE SEQUENCE [LARGE SCALE GENOMIC DNA]</scope>
    <source>
        <strain evidence="2">PB4641</strain>
    </source>
</reference>
<evidence type="ECO:0000313" key="2">
    <source>
        <dbReference type="EMBL" id="EFO99061.1"/>
    </source>
</evidence>
<protein>
    <submittedName>
        <fullName evidence="2">Uncharacterized protein</fullName>
    </submittedName>
</protein>
<sequence length="439" mass="50872">MLLKLSILLLLLTQSSTSKEKEEHVEEFLNALAAVTTRNDDVLLAFKQLPNQLDHLMKVVVPIGAMRNVNSTLEKSSQEYKVLMDLQNRTKAIFQERNDRGTTEGRPHLSRMWQPNVAVKWNYEEAVTHPLFEMEFWTKKYLDPESFKEDGDIRNYKEACLTSNTAPKKMLKHIIYRLVTSCGAPVTSEEAKLLTDRRAYLTKVHLNLTAGGPFPDPSTYMIEFSSLSQQLLNKTVLNEELSVFHKYFMGHDDAMDVFLHEISHRPSIYLDLYEEHCLLHALIAVSNFNYASTYYAAICADVLHNGGARSIGVYTEGIIEDVNRIVTFALNYINESLVRLFKHFKISTCLCRYEYEIAMFHRDEKYQFYFNSTENTDHCYSKQNETGFDFVIGRISYNATDDTQKREVKDKISRLEKYVQKLDHMIKPAMDDMYAVNGY</sequence>
<dbReference type="HOGENOM" id="CLU_624444_0_0_1"/>
<organism evidence="3">
    <name type="scientific">Caenorhabditis remanei</name>
    <name type="common">Caenorhabditis vulgaris</name>
    <dbReference type="NCBI Taxonomy" id="31234"/>
    <lineage>
        <taxon>Eukaryota</taxon>
        <taxon>Metazoa</taxon>
        <taxon>Ecdysozoa</taxon>
        <taxon>Nematoda</taxon>
        <taxon>Chromadorea</taxon>
        <taxon>Rhabditida</taxon>
        <taxon>Rhabditina</taxon>
        <taxon>Rhabditomorpha</taxon>
        <taxon>Rhabditoidea</taxon>
        <taxon>Rhabditidae</taxon>
        <taxon>Peloderinae</taxon>
        <taxon>Caenorhabditis</taxon>
    </lineage>
</organism>
<dbReference type="InParanoid" id="E3NIM2"/>
<gene>
    <name evidence="2" type="ORF">CRE_13121</name>
</gene>
<dbReference type="Proteomes" id="UP000008281">
    <property type="component" value="Unassembled WGS sequence"/>
</dbReference>
<dbReference type="AlphaFoldDB" id="E3NIM2"/>
<accession>E3NIM2</accession>
<evidence type="ECO:0000313" key="3">
    <source>
        <dbReference type="Proteomes" id="UP000008281"/>
    </source>
</evidence>